<name>A0A939MFP9_9BRAD</name>
<gene>
    <name evidence="2" type="ORF">J4G43_046970</name>
    <name evidence="1" type="ORF">J4G43_48680</name>
</gene>
<dbReference type="RefSeq" id="WP_208088877.1">
    <property type="nucleotide sequence ID" value="NZ_CP086136.1"/>
</dbReference>
<dbReference type="Proteomes" id="UP000664702">
    <property type="component" value="Chromosome"/>
</dbReference>
<sequence length="128" mass="14602">MSEQSELEMLRLALAAAKEETAELQDIFDLQWEADMRGVRRWREANPGNELVLPDRANLVVWLLGLVERSAAHPGSLEGERCFCGKPAARKVEEVIFADDSQPIRHPLTSYVCDEHFREIMGPARHEF</sequence>
<dbReference type="EMBL" id="JAGEMI010000001">
    <property type="protein sequence ID" value="MBO1868398.1"/>
    <property type="molecule type" value="Genomic_DNA"/>
</dbReference>
<proteinExistence type="predicted"/>
<reference evidence="1" key="1">
    <citation type="submission" date="2021-03" db="EMBL/GenBank/DDBJ databases">
        <title>Whole Genome Sequence of Bradyrhizobium sp. Strain 144S4.</title>
        <authorList>
            <person name="Bromfield E.S.P."/>
            <person name="Cloutier S."/>
        </authorList>
    </citation>
    <scope>NUCLEOTIDE SEQUENCE [LARGE SCALE GENOMIC DNA]</scope>
    <source>
        <strain evidence="1">144S4</strain>
    </source>
</reference>
<protein>
    <submittedName>
        <fullName evidence="1">Uncharacterized protein</fullName>
    </submittedName>
</protein>
<accession>A0A939MFP9</accession>
<reference evidence="2 3" key="2">
    <citation type="journal article" date="2022" name="Int. J. Syst. Evol. Microbiol.">
        <title>Strains of Bradyrhizobium barranii sp. nov. associated with legumes native to Canada are symbionts of soybeans and belong to different subspecies (subsp. barranii subsp. nov. and subsp. apii subsp. nov.) and symbiovars (sv. glycinearum and sv. septentrionale).</title>
        <authorList>
            <person name="Bromfield E.S.P."/>
            <person name="Cloutier S."/>
            <person name="Wasai-Hara S."/>
            <person name="Minamisawa K."/>
        </authorList>
    </citation>
    <scope>NUCLEOTIDE SEQUENCE [LARGE SCALE GENOMIC DNA]</scope>
    <source>
        <strain evidence="2 3">144S4</strain>
    </source>
</reference>
<dbReference type="KEGG" id="bban:J4G43_046970"/>
<evidence type="ECO:0000313" key="2">
    <source>
        <dbReference type="EMBL" id="UEM11911.1"/>
    </source>
</evidence>
<evidence type="ECO:0000313" key="1">
    <source>
        <dbReference type="EMBL" id="MBO1868398.1"/>
    </source>
</evidence>
<organism evidence="1">
    <name type="scientific">Bradyrhizobium barranii subsp. barranii</name>
    <dbReference type="NCBI Taxonomy" id="2823807"/>
    <lineage>
        <taxon>Bacteria</taxon>
        <taxon>Pseudomonadati</taxon>
        <taxon>Pseudomonadota</taxon>
        <taxon>Alphaproteobacteria</taxon>
        <taxon>Hyphomicrobiales</taxon>
        <taxon>Nitrobacteraceae</taxon>
        <taxon>Bradyrhizobium</taxon>
        <taxon>Bradyrhizobium barranii</taxon>
    </lineage>
</organism>
<dbReference type="AlphaFoldDB" id="A0A939MFP9"/>
<dbReference type="EMBL" id="CP086136">
    <property type="protein sequence ID" value="UEM11911.1"/>
    <property type="molecule type" value="Genomic_DNA"/>
</dbReference>
<evidence type="ECO:0000313" key="3">
    <source>
        <dbReference type="Proteomes" id="UP000664702"/>
    </source>
</evidence>